<keyword evidence="3" id="KW-1185">Reference proteome</keyword>
<evidence type="ECO:0000256" key="1">
    <source>
        <dbReference type="SAM" id="Phobius"/>
    </source>
</evidence>
<evidence type="ECO:0000313" key="2">
    <source>
        <dbReference type="EMBL" id="RIX50883.1"/>
    </source>
</evidence>
<evidence type="ECO:0000313" key="3">
    <source>
        <dbReference type="Proteomes" id="UP000266482"/>
    </source>
</evidence>
<organism evidence="2 3">
    <name type="scientific">Paenibacillus nanensis</name>
    <dbReference type="NCBI Taxonomy" id="393251"/>
    <lineage>
        <taxon>Bacteria</taxon>
        <taxon>Bacillati</taxon>
        <taxon>Bacillota</taxon>
        <taxon>Bacilli</taxon>
        <taxon>Bacillales</taxon>
        <taxon>Paenibacillaceae</taxon>
        <taxon>Paenibacillus</taxon>
    </lineage>
</organism>
<protein>
    <recommendedName>
        <fullName evidence="4">Type II secretion system protein GspF domain-containing protein</fullName>
    </recommendedName>
</protein>
<reference evidence="2 3" key="1">
    <citation type="submission" date="2018-09" db="EMBL/GenBank/DDBJ databases">
        <title>Paenibacillus aracenensis nov. sp. isolated from a cave in southern Spain.</title>
        <authorList>
            <person name="Jurado V."/>
            <person name="Gutierrez-Patricio S."/>
            <person name="Gonzalez-Pimentel J.L."/>
            <person name="Miller A.Z."/>
            <person name="Laiz L."/>
            <person name="Saiz-Jimenez C."/>
        </authorList>
    </citation>
    <scope>NUCLEOTIDE SEQUENCE [LARGE SCALE GENOMIC DNA]</scope>
    <source>
        <strain evidence="2 3">DSM 22867</strain>
    </source>
</reference>
<evidence type="ECO:0008006" key="4">
    <source>
        <dbReference type="Google" id="ProtNLM"/>
    </source>
</evidence>
<accession>A0A3A1UX28</accession>
<gene>
    <name evidence="2" type="ORF">D3P08_18865</name>
</gene>
<feature type="transmembrane region" description="Helical" evidence="1">
    <location>
        <begin position="115"/>
        <end position="134"/>
    </location>
</feature>
<keyword evidence="1" id="KW-0812">Transmembrane</keyword>
<dbReference type="Proteomes" id="UP000266482">
    <property type="component" value="Unassembled WGS sequence"/>
</dbReference>
<dbReference type="AlphaFoldDB" id="A0A3A1UX28"/>
<keyword evidence="1" id="KW-0472">Membrane</keyword>
<feature type="transmembrane region" description="Helical" evidence="1">
    <location>
        <begin position="6"/>
        <end position="28"/>
    </location>
</feature>
<sequence length="295" mass="33516">MQWVTALTSAGAAAGQFLFAAAGIYALLQLMPRRPARWKRLAFLSWRQKAAPDAWIKAFGIRKDSAAYQERELLLAGCGVTADAAWYMIARRFGIVICVITALIAAAIFDNNWMLLSMQAMGGIPILLAAGLKADRIWLRAARKMRAHQLTKEIYVISNQLLYLADSALNIHTKLMRCVPYTRVMRGDLERLLAEWYHDPVLALRGFKLRVGTDEGMSFVETIDALRQHESGQYYDILRVRISDYKEKLELAKESRKESTSYVLFVIAGVPILYTFQVFIYPWVREGQKLFQSLG</sequence>
<dbReference type="OrthoDB" id="2567755at2"/>
<proteinExistence type="predicted"/>
<comment type="caution">
    <text evidence="2">The sequence shown here is derived from an EMBL/GenBank/DDBJ whole genome shotgun (WGS) entry which is preliminary data.</text>
</comment>
<feature type="transmembrane region" description="Helical" evidence="1">
    <location>
        <begin position="262"/>
        <end position="284"/>
    </location>
</feature>
<keyword evidence="1" id="KW-1133">Transmembrane helix</keyword>
<dbReference type="EMBL" id="QXQA01000013">
    <property type="protein sequence ID" value="RIX50883.1"/>
    <property type="molecule type" value="Genomic_DNA"/>
</dbReference>
<name>A0A3A1UX28_9BACL</name>
<feature type="transmembrane region" description="Helical" evidence="1">
    <location>
        <begin position="93"/>
        <end position="109"/>
    </location>
</feature>